<reference evidence="4 5" key="1">
    <citation type="submission" date="2022-06" db="EMBL/GenBank/DDBJ databases">
        <title>Genomic Encyclopedia of Archaeal and Bacterial Type Strains, Phase II (KMG-II): from individual species to whole genera.</title>
        <authorList>
            <person name="Goeker M."/>
        </authorList>
    </citation>
    <scope>NUCLEOTIDE SEQUENCE [LARGE SCALE GENOMIC DNA]</scope>
    <source>
        <strain evidence="4 5">DSM 40477</strain>
    </source>
</reference>
<dbReference type="RefSeq" id="WP_253669447.1">
    <property type="nucleotide sequence ID" value="NZ_JAMTCP010000009.1"/>
</dbReference>
<comment type="similarity">
    <text evidence="1">Belongs to the short-chain dehydrogenases/reductases (SDR) family.</text>
</comment>
<dbReference type="PRINTS" id="PR00081">
    <property type="entry name" value="GDHRDH"/>
</dbReference>
<evidence type="ECO:0000256" key="1">
    <source>
        <dbReference type="ARBA" id="ARBA00006484"/>
    </source>
</evidence>
<dbReference type="PRINTS" id="PR00080">
    <property type="entry name" value="SDRFAMILY"/>
</dbReference>
<dbReference type="PROSITE" id="PS00061">
    <property type="entry name" value="ADH_SHORT"/>
    <property type="match status" value="1"/>
</dbReference>
<gene>
    <name evidence="4" type="ORF">LX15_002222</name>
</gene>
<evidence type="ECO:0000313" key="4">
    <source>
        <dbReference type="EMBL" id="MCP2258524.1"/>
    </source>
</evidence>
<dbReference type="SUPFAM" id="SSF51735">
    <property type="entry name" value="NAD(P)-binding Rossmann-fold domains"/>
    <property type="match status" value="1"/>
</dbReference>
<comment type="caution">
    <text evidence="4">The sequence shown here is derived from an EMBL/GenBank/DDBJ whole genome shotgun (WGS) entry which is preliminary data.</text>
</comment>
<dbReference type="PANTHER" id="PTHR43639">
    <property type="entry name" value="OXIDOREDUCTASE, SHORT-CHAIN DEHYDROGENASE/REDUCTASE FAMILY (AFU_ORTHOLOGUE AFUA_5G02870)"/>
    <property type="match status" value="1"/>
</dbReference>
<sequence>MPVLDGRVAVVTGGARGIGRAIVERFTRDGAAVVFSYRRDEELARKVVADAGSIGGRVCAVRVDLTDLDDIVGLFDTAERAFGGVDVVVNNAGEGRVCPIAETTEEVYDRMMAVNAKGAFFVLQQAARRLRDEGAVITISSASTVMAEPGAAVYSASKAAVEQFTRAAALELAPRRITVNAVSPGATDTDMLRAGNSQEVLDAAVRMTPLGRLGLPSDIADVVAFLAGPDARWVTGQNLRVTGGLA</sequence>
<dbReference type="Gene3D" id="3.40.50.720">
    <property type="entry name" value="NAD(P)-binding Rossmann-like Domain"/>
    <property type="match status" value="1"/>
</dbReference>
<dbReference type="InterPro" id="IPR002347">
    <property type="entry name" value="SDR_fam"/>
</dbReference>
<proteinExistence type="inferred from homology"/>
<keyword evidence="2" id="KW-0560">Oxidoreductase</keyword>
<dbReference type="InterPro" id="IPR020904">
    <property type="entry name" value="Sc_DH/Rdtase_CS"/>
</dbReference>
<dbReference type="Proteomes" id="UP001205311">
    <property type="component" value="Unassembled WGS sequence"/>
</dbReference>
<dbReference type="InterPro" id="IPR036291">
    <property type="entry name" value="NAD(P)-bd_dom_sf"/>
</dbReference>
<dbReference type="EMBL" id="JAMTCP010000009">
    <property type="protein sequence ID" value="MCP2258524.1"/>
    <property type="molecule type" value="Genomic_DNA"/>
</dbReference>
<dbReference type="Pfam" id="PF13561">
    <property type="entry name" value="adh_short_C2"/>
    <property type="match status" value="1"/>
</dbReference>
<evidence type="ECO:0000259" key="3">
    <source>
        <dbReference type="SMART" id="SM00822"/>
    </source>
</evidence>
<accession>A0ABT1HSL8</accession>
<dbReference type="NCBIfam" id="NF005559">
    <property type="entry name" value="PRK07231.1"/>
    <property type="match status" value="1"/>
</dbReference>
<evidence type="ECO:0000256" key="2">
    <source>
        <dbReference type="ARBA" id="ARBA00023002"/>
    </source>
</evidence>
<feature type="domain" description="Ketoreductase" evidence="3">
    <location>
        <begin position="7"/>
        <end position="185"/>
    </location>
</feature>
<name>A0ABT1HSL8_STRSD</name>
<organism evidence="4 5">
    <name type="scientific">Streptoalloteichus tenebrarius (strain ATCC 17920 / DSM 40477 / JCM 4838 / CBS 697.72 / NBRC 16177 / NCIMB 11028 / NRRL B-12390 / A12253. 1 / ISP 5477)</name>
    <name type="common">Streptomyces tenebrarius</name>
    <dbReference type="NCBI Taxonomy" id="1933"/>
    <lineage>
        <taxon>Bacteria</taxon>
        <taxon>Bacillati</taxon>
        <taxon>Actinomycetota</taxon>
        <taxon>Actinomycetes</taxon>
        <taxon>Pseudonocardiales</taxon>
        <taxon>Pseudonocardiaceae</taxon>
        <taxon>Streptoalloteichus</taxon>
    </lineage>
</organism>
<dbReference type="InterPro" id="IPR057326">
    <property type="entry name" value="KR_dom"/>
</dbReference>
<dbReference type="PANTHER" id="PTHR43639:SF1">
    <property type="entry name" value="SHORT-CHAIN DEHYDROGENASE_REDUCTASE FAMILY PROTEIN"/>
    <property type="match status" value="1"/>
</dbReference>
<dbReference type="SMART" id="SM00822">
    <property type="entry name" value="PKS_KR"/>
    <property type="match status" value="1"/>
</dbReference>
<protein>
    <submittedName>
        <fullName evidence="4">3-oxoacyl-[acyl-carrier protein] reductase</fullName>
    </submittedName>
</protein>
<evidence type="ECO:0000313" key="5">
    <source>
        <dbReference type="Proteomes" id="UP001205311"/>
    </source>
</evidence>
<keyword evidence="5" id="KW-1185">Reference proteome</keyword>